<feature type="coiled-coil region" evidence="6">
    <location>
        <begin position="758"/>
        <end position="930"/>
    </location>
</feature>
<feature type="coiled-coil region" evidence="6">
    <location>
        <begin position="251"/>
        <end position="306"/>
    </location>
</feature>
<dbReference type="InterPro" id="IPR003395">
    <property type="entry name" value="RecF/RecN/SMC_N"/>
</dbReference>
<evidence type="ECO:0000313" key="8">
    <source>
        <dbReference type="EMBL" id="BBD77330.1"/>
    </source>
</evidence>
<dbReference type="PANTHER" id="PTHR43977">
    <property type="entry name" value="STRUCTURAL MAINTENANCE OF CHROMOSOMES PROTEIN 3"/>
    <property type="match status" value="1"/>
</dbReference>
<evidence type="ECO:0000256" key="6">
    <source>
        <dbReference type="HAMAP-Rule" id="MF_01894"/>
    </source>
</evidence>
<dbReference type="AlphaFoldDB" id="A0A2Z6DY11"/>
<dbReference type="PIRSF" id="PIRSF005719">
    <property type="entry name" value="SMC"/>
    <property type="match status" value="1"/>
</dbReference>
<dbReference type="Pfam" id="PF02463">
    <property type="entry name" value="SMC_N"/>
    <property type="match status" value="1"/>
</dbReference>
<dbReference type="InterPro" id="IPR024704">
    <property type="entry name" value="SMC"/>
</dbReference>
<dbReference type="GO" id="GO:0005524">
    <property type="term" value="F:ATP binding"/>
    <property type="evidence" value="ECO:0007669"/>
    <property type="project" value="UniProtKB-UniRule"/>
</dbReference>
<feature type="domain" description="RecF/RecN/SMC N-terminal" evidence="7">
    <location>
        <begin position="3"/>
        <end position="1147"/>
    </location>
</feature>
<dbReference type="NCBIfam" id="TIGR02168">
    <property type="entry name" value="SMC_prok_B"/>
    <property type="match status" value="1"/>
</dbReference>
<dbReference type="GO" id="GO:0006260">
    <property type="term" value="P:DNA replication"/>
    <property type="evidence" value="ECO:0007669"/>
    <property type="project" value="UniProtKB-UniRule"/>
</dbReference>
<dbReference type="InterPro" id="IPR027417">
    <property type="entry name" value="P-loop_NTPase"/>
</dbReference>
<accession>A0A2Z6DY11</accession>
<dbReference type="GO" id="GO:0007059">
    <property type="term" value="P:chromosome segregation"/>
    <property type="evidence" value="ECO:0007669"/>
    <property type="project" value="UniProtKB-UniRule"/>
</dbReference>
<keyword evidence="3 6" id="KW-0067">ATP-binding</keyword>
<name>A0A2Z6DY11_HYDTE</name>
<organism evidence="8 9">
    <name type="scientific">Hydrogenophilus thermoluteolus</name>
    <name type="common">Pseudomonas hydrogenothermophila</name>
    <dbReference type="NCBI Taxonomy" id="297"/>
    <lineage>
        <taxon>Bacteria</taxon>
        <taxon>Pseudomonadati</taxon>
        <taxon>Pseudomonadota</taxon>
        <taxon>Hydrogenophilia</taxon>
        <taxon>Hydrogenophilales</taxon>
        <taxon>Hydrogenophilaceae</taxon>
        <taxon>Hydrogenophilus</taxon>
    </lineage>
</organism>
<keyword evidence="1 6" id="KW-0963">Cytoplasm</keyword>
<evidence type="ECO:0000313" key="9">
    <source>
        <dbReference type="Proteomes" id="UP000262004"/>
    </source>
</evidence>
<comment type="function">
    <text evidence="6">Required for chromosome condensation and partitioning.</text>
</comment>
<dbReference type="SUPFAM" id="SSF75553">
    <property type="entry name" value="Smc hinge domain"/>
    <property type="match status" value="1"/>
</dbReference>
<sequence>MRLSRIRLAGFKTFVEPTVIAVDAPFVAIVGPNGCGKSNVIDAVRWVLGETRASSMRAQTMSDVIFNGSAERKPAARASVELIFDNLNEARVGAWARFETLSVKRILTRDGESSYWLNGQRVRRRDVLDLFLGTGLGPRAYAIIEQGMVNRLIEAKPEELRHLLEEAAGVTRYRERRKETEAKLQEAEAHLARLRDQLATLRSNEARLQAEAETAKTWRKWTAQKTRTERLLWALRRVRAEQVLAAARHAETEAAAQLAKWREQLAALSQERAAAQTAFQEATQTLEAAQQNYYQIQAQVVELRHQAQNAAIRQTALAQERETILAERARWAAEQTRVTEALHAAQEEVAVCEARWEELLEAWDAAQEALQAAECVAQQKHAVEKRLQHERDQLDRRLAQVRLHRQTAERQQQKIFTQRAHLRQELESHDDAPADLAPLLAEQTAVQEQRARLERALAQSDVECTALDTETRQADEALRSWREQRAEVAGRVRSLEKALSRHRNAAAKAHAAENPELWQQIDVAPEYANAVAAALTPWMQSIAATPDGVLPKGVGSCAVRRDAVPERTPNDPPKPPEGVVALHSVITTSDPALASWLRAKLDNVWLTETLTAAIDAWVVAHHAIVVTRDGGQLTPWGWIPRNESDSAAQEATLLEQRAELAEWQQRLVAIEKEIESAEQHAALCAERYQIAREKGEALRAEQRQITQHEQKLALQLAQRKEQLAWAKRWRAERLARLAELDAEWARLHDEIAERNDEEEALLEQLALLDEALERARTEARVAQSAWQEAQQNARTLEHEKQALAAQQQQMTRHCTLLAESLTRTETERQRLESRLAELDREAAALDTGPAPETVRTLEAQLDQAEQAVRGAREAVKAAEAHFRAAEQQAQAHEQARNALETAWQQAHDARVAAEMEVARWQEALAAAEVDWDALRVQVPHLDEQQLANELERLTQAIDALGPVNHAAFAALEALTQEIDALQRQVDDIAAAEQTLREAIRTIDKETREALQQTHRAVNRAFSERFSQLFGGGQAQLALTGDEILDAGAQIIAQPPGKKNGTIQLLSGGEKALTAIALVFAFFDLNPAPFCILDEVDAPLDDANTQRYAALIRTMAERTQFLVITHNKLTMAAADRLVGVTMREQGVSRTVDVDVERAVQLAQPAV</sequence>
<dbReference type="InterPro" id="IPR036277">
    <property type="entry name" value="SMC_hinge_sf"/>
</dbReference>
<keyword evidence="5 6" id="KW-0238">DNA-binding</keyword>
<dbReference type="CDD" id="cd03278">
    <property type="entry name" value="ABC_SMC_barmotin"/>
    <property type="match status" value="1"/>
</dbReference>
<keyword evidence="2 6" id="KW-0547">Nucleotide-binding</keyword>
<dbReference type="GO" id="GO:0005737">
    <property type="term" value="C:cytoplasm"/>
    <property type="evidence" value="ECO:0007669"/>
    <property type="project" value="UniProtKB-SubCell"/>
</dbReference>
<keyword evidence="9" id="KW-1185">Reference proteome</keyword>
<dbReference type="InterPro" id="IPR011890">
    <property type="entry name" value="SMC_prok"/>
</dbReference>
<evidence type="ECO:0000256" key="5">
    <source>
        <dbReference type="ARBA" id="ARBA00023125"/>
    </source>
</evidence>
<keyword evidence="4 6" id="KW-0175">Coiled coil</keyword>
<feature type="coiled-coil region" evidence="6">
    <location>
        <begin position="384"/>
        <end position="411"/>
    </location>
</feature>
<dbReference type="GO" id="GO:0016887">
    <property type="term" value="F:ATP hydrolysis activity"/>
    <property type="evidence" value="ECO:0007669"/>
    <property type="project" value="InterPro"/>
</dbReference>
<gene>
    <name evidence="6" type="primary">smc</name>
    <name evidence="8" type="ORF">HPTL_1066</name>
</gene>
<dbReference type="Gene3D" id="1.20.5.170">
    <property type="match status" value="1"/>
</dbReference>
<evidence type="ECO:0000259" key="7">
    <source>
        <dbReference type="Pfam" id="PF02463"/>
    </source>
</evidence>
<feature type="binding site" evidence="6">
    <location>
        <begin position="32"/>
        <end position="39"/>
    </location>
    <ligand>
        <name>ATP</name>
        <dbReference type="ChEBI" id="CHEBI:30616"/>
    </ligand>
</feature>
<feature type="coiled-coil region" evidence="6">
    <location>
        <begin position="646"/>
        <end position="718"/>
    </location>
</feature>
<evidence type="ECO:0000256" key="3">
    <source>
        <dbReference type="ARBA" id="ARBA00022840"/>
    </source>
</evidence>
<dbReference type="EMBL" id="AP018558">
    <property type="protein sequence ID" value="BBD77330.1"/>
    <property type="molecule type" value="Genomic_DNA"/>
</dbReference>
<reference evidence="8 9" key="1">
    <citation type="submission" date="2018-04" db="EMBL/GenBank/DDBJ databases">
        <title>Complete genome sequence of Hydrogenophilus thermoluteolus TH-1.</title>
        <authorList>
            <person name="Arai H."/>
        </authorList>
    </citation>
    <scope>NUCLEOTIDE SEQUENCE [LARGE SCALE GENOMIC DNA]</scope>
    <source>
        <strain evidence="8 9">TH-1</strain>
    </source>
</reference>
<dbReference type="GO" id="GO:0007062">
    <property type="term" value="P:sister chromatid cohesion"/>
    <property type="evidence" value="ECO:0007669"/>
    <property type="project" value="InterPro"/>
</dbReference>
<dbReference type="KEGG" id="htl:HPTL_1066"/>
<dbReference type="GO" id="GO:0030261">
    <property type="term" value="P:chromosome condensation"/>
    <property type="evidence" value="ECO:0007669"/>
    <property type="project" value="InterPro"/>
</dbReference>
<dbReference type="Proteomes" id="UP000262004">
    <property type="component" value="Chromosome"/>
</dbReference>
<feature type="coiled-coil region" evidence="6">
    <location>
        <begin position="170"/>
        <end position="211"/>
    </location>
</feature>
<comment type="subunit">
    <text evidence="6">Homodimer.</text>
</comment>
<dbReference type="HAMAP" id="MF_01894">
    <property type="entry name" value="Smc_prok"/>
    <property type="match status" value="1"/>
</dbReference>
<evidence type="ECO:0000256" key="4">
    <source>
        <dbReference type="ARBA" id="ARBA00023054"/>
    </source>
</evidence>
<proteinExistence type="inferred from homology"/>
<comment type="similarity">
    <text evidence="6">Belongs to the SMC family.</text>
</comment>
<evidence type="ECO:0000256" key="2">
    <source>
        <dbReference type="ARBA" id="ARBA00022741"/>
    </source>
</evidence>
<comment type="domain">
    <text evidence="6">Contains large globular domains required for ATP hydrolysis at each terminus and a third globular domain forming a flexible hinge near the middle of the molecule. These domains are separated by coiled-coil structures.</text>
</comment>
<protein>
    <recommendedName>
        <fullName evidence="6">Chromosome partition protein Smc</fullName>
    </recommendedName>
</protein>
<dbReference type="GO" id="GO:0003677">
    <property type="term" value="F:DNA binding"/>
    <property type="evidence" value="ECO:0007669"/>
    <property type="project" value="UniProtKB-UniRule"/>
</dbReference>
<evidence type="ECO:0000256" key="1">
    <source>
        <dbReference type="ARBA" id="ARBA00022490"/>
    </source>
</evidence>
<dbReference type="SUPFAM" id="SSF52540">
    <property type="entry name" value="P-loop containing nucleoside triphosphate hydrolases"/>
    <property type="match status" value="2"/>
</dbReference>
<comment type="subcellular location">
    <subcellularLocation>
        <location evidence="6">Cytoplasm</location>
    </subcellularLocation>
</comment>
<dbReference type="GO" id="GO:0005694">
    <property type="term" value="C:chromosome"/>
    <property type="evidence" value="ECO:0007669"/>
    <property type="project" value="InterPro"/>
</dbReference>
<feature type="coiled-coil region" evidence="6">
    <location>
        <begin position="964"/>
        <end position="1008"/>
    </location>
</feature>
<dbReference type="Gene3D" id="3.40.50.300">
    <property type="entry name" value="P-loop containing nucleotide triphosphate hydrolases"/>
    <property type="match status" value="2"/>
</dbReference>